<protein>
    <submittedName>
        <fullName evidence="2">Uncharacterized protein</fullName>
    </submittedName>
</protein>
<proteinExistence type="predicted"/>
<name>A0A8X6PA17_NEPPI</name>
<evidence type="ECO:0000313" key="3">
    <source>
        <dbReference type="Proteomes" id="UP000887013"/>
    </source>
</evidence>
<feature type="compositionally biased region" description="Polar residues" evidence="1">
    <location>
        <begin position="124"/>
        <end position="135"/>
    </location>
</feature>
<organism evidence="2 3">
    <name type="scientific">Nephila pilipes</name>
    <name type="common">Giant wood spider</name>
    <name type="synonym">Nephila maculata</name>
    <dbReference type="NCBI Taxonomy" id="299642"/>
    <lineage>
        <taxon>Eukaryota</taxon>
        <taxon>Metazoa</taxon>
        <taxon>Ecdysozoa</taxon>
        <taxon>Arthropoda</taxon>
        <taxon>Chelicerata</taxon>
        <taxon>Arachnida</taxon>
        <taxon>Araneae</taxon>
        <taxon>Araneomorphae</taxon>
        <taxon>Entelegynae</taxon>
        <taxon>Araneoidea</taxon>
        <taxon>Nephilidae</taxon>
        <taxon>Nephila</taxon>
    </lineage>
</organism>
<feature type="compositionally biased region" description="Basic and acidic residues" evidence="1">
    <location>
        <begin position="112"/>
        <end position="123"/>
    </location>
</feature>
<keyword evidence="3" id="KW-1185">Reference proteome</keyword>
<dbReference type="EMBL" id="BMAW01018698">
    <property type="protein sequence ID" value="GFT59672.1"/>
    <property type="molecule type" value="Genomic_DNA"/>
</dbReference>
<gene>
    <name evidence="2" type="ORF">NPIL_132201</name>
</gene>
<evidence type="ECO:0000313" key="2">
    <source>
        <dbReference type="EMBL" id="GFT59672.1"/>
    </source>
</evidence>
<dbReference type="AlphaFoldDB" id="A0A8X6PA17"/>
<evidence type="ECO:0000256" key="1">
    <source>
        <dbReference type="SAM" id="MobiDB-lite"/>
    </source>
</evidence>
<dbReference type="Proteomes" id="UP000887013">
    <property type="component" value="Unassembled WGS sequence"/>
</dbReference>
<sequence length="186" mass="21407">MERLVTKASFIQFFSLRLKEKTRINWVWSDFTTKFWEDGWDKVSHFRCPLRVSISAFTTTARPRRLDFTILLGGYKEVSPRISFGEWGAAAASPQVSGGWARRRGFRTVSQEQDREGFRREGQNRFQRQRVSQEQASPAFRKWQGILGPPHGSSGGTYTMSEHWASNTALLHLVHKPGPIFEPGYL</sequence>
<feature type="region of interest" description="Disordered" evidence="1">
    <location>
        <begin position="112"/>
        <end position="135"/>
    </location>
</feature>
<comment type="caution">
    <text evidence="2">The sequence shown here is derived from an EMBL/GenBank/DDBJ whole genome shotgun (WGS) entry which is preliminary data.</text>
</comment>
<accession>A0A8X6PA17</accession>
<reference evidence="2" key="1">
    <citation type="submission" date="2020-08" db="EMBL/GenBank/DDBJ databases">
        <title>Multicomponent nature underlies the extraordinary mechanical properties of spider dragline silk.</title>
        <authorList>
            <person name="Kono N."/>
            <person name="Nakamura H."/>
            <person name="Mori M."/>
            <person name="Yoshida Y."/>
            <person name="Ohtoshi R."/>
            <person name="Malay A.D."/>
            <person name="Moran D.A.P."/>
            <person name="Tomita M."/>
            <person name="Numata K."/>
            <person name="Arakawa K."/>
        </authorList>
    </citation>
    <scope>NUCLEOTIDE SEQUENCE</scope>
</reference>